<dbReference type="KEGG" id="vbl:L21SP4_02383"/>
<dbReference type="RefSeq" id="WP_052882815.1">
    <property type="nucleotide sequence ID" value="NZ_CP010904.1"/>
</dbReference>
<keyword evidence="6" id="KW-1185">Reference proteome</keyword>
<dbReference type="Pfam" id="PF12840">
    <property type="entry name" value="HTH_20"/>
    <property type="match status" value="1"/>
</dbReference>
<evidence type="ECO:0000313" key="5">
    <source>
        <dbReference type="EMBL" id="AKJ65608.1"/>
    </source>
</evidence>
<dbReference type="AlphaFoldDB" id="A0A0G3EGX6"/>
<dbReference type="Proteomes" id="UP000035268">
    <property type="component" value="Chromosome"/>
</dbReference>
<dbReference type="EMBL" id="CP010904">
    <property type="protein sequence ID" value="AKJ65608.1"/>
    <property type="molecule type" value="Genomic_DNA"/>
</dbReference>
<reference evidence="5 6" key="2">
    <citation type="journal article" date="2016" name="ISME J.">
        <title>Characterization of the first cultured representative of Verrucomicrobia subdivision 5 indicates the proposal of a novel phylum.</title>
        <authorList>
            <person name="Spring S."/>
            <person name="Bunk B."/>
            <person name="Sproer C."/>
            <person name="Schumann P."/>
            <person name="Rohde M."/>
            <person name="Tindall B.J."/>
            <person name="Klenk H.P."/>
        </authorList>
    </citation>
    <scope>NUCLEOTIDE SEQUENCE [LARGE SCALE GENOMIC DNA]</scope>
    <source>
        <strain evidence="5 6">L21-Fru-AB</strain>
    </source>
</reference>
<dbReference type="PROSITE" id="PS50987">
    <property type="entry name" value="HTH_ARSR_2"/>
    <property type="match status" value="1"/>
</dbReference>
<dbReference type="InterPro" id="IPR036388">
    <property type="entry name" value="WH-like_DNA-bd_sf"/>
</dbReference>
<protein>
    <recommendedName>
        <fullName evidence="4">HTH arsR-type domain-containing protein</fullName>
    </recommendedName>
</protein>
<dbReference type="GO" id="GO:0003677">
    <property type="term" value="F:DNA binding"/>
    <property type="evidence" value="ECO:0007669"/>
    <property type="project" value="UniProtKB-KW"/>
</dbReference>
<reference evidence="6" key="1">
    <citation type="submission" date="2015-02" db="EMBL/GenBank/DDBJ databases">
        <title>Description and complete genome sequence of the first cultured representative of the subdivision 5 of the Verrucomicrobia phylum.</title>
        <authorList>
            <person name="Spring S."/>
            <person name="Bunk B."/>
            <person name="Sproer C."/>
            <person name="Klenk H.-P."/>
        </authorList>
    </citation>
    <scope>NUCLEOTIDE SEQUENCE [LARGE SCALE GENOMIC DNA]</scope>
    <source>
        <strain evidence="6">L21-Fru-AB</strain>
    </source>
</reference>
<evidence type="ECO:0000256" key="1">
    <source>
        <dbReference type="ARBA" id="ARBA00023015"/>
    </source>
</evidence>
<dbReference type="SUPFAM" id="SSF46785">
    <property type="entry name" value="Winged helix' DNA-binding domain"/>
    <property type="match status" value="1"/>
</dbReference>
<dbReference type="STRING" id="1307763.L21SP4_02383"/>
<keyword evidence="3" id="KW-0804">Transcription</keyword>
<sequence>MEMEQGDRERAAELLRALAHPVRLGVIEQLGRGEATVTELYTRLGCSQPVMSQQISILRTHRLIEVRREGNTKHCSLRDPKILKLFECLNRHLDELNRG</sequence>
<proteinExistence type="predicted"/>
<dbReference type="PRINTS" id="PR00778">
    <property type="entry name" value="HTHARSR"/>
</dbReference>
<dbReference type="PANTHER" id="PTHR43132:SF2">
    <property type="entry name" value="ARSENICAL RESISTANCE OPERON REPRESSOR ARSR-RELATED"/>
    <property type="match status" value="1"/>
</dbReference>
<dbReference type="GO" id="GO:0003700">
    <property type="term" value="F:DNA-binding transcription factor activity"/>
    <property type="evidence" value="ECO:0007669"/>
    <property type="project" value="InterPro"/>
</dbReference>
<keyword evidence="1" id="KW-0805">Transcription regulation</keyword>
<organism evidence="5 6">
    <name type="scientific">Kiritimatiella glycovorans</name>
    <dbReference type="NCBI Taxonomy" id="1307763"/>
    <lineage>
        <taxon>Bacteria</taxon>
        <taxon>Pseudomonadati</taxon>
        <taxon>Kiritimatiellota</taxon>
        <taxon>Kiritimatiellia</taxon>
        <taxon>Kiritimatiellales</taxon>
        <taxon>Kiritimatiellaceae</taxon>
        <taxon>Kiritimatiella</taxon>
    </lineage>
</organism>
<dbReference type="InterPro" id="IPR051011">
    <property type="entry name" value="Metal_resp_trans_reg"/>
</dbReference>
<feature type="domain" description="HTH arsR-type" evidence="4">
    <location>
        <begin position="3"/>
        <end position="97"/>
    </location>
</feature>
<dbReference type="PANTHER" id="PTHR43132">
    <property type="entry name" value="ARSENICAL RESISTANCE OPERON REPRESSOR ARSR-RELATED"/>
    <property type="match status" value="1"/>
</dbReference>
<dbReference type="CDD" id="cd00090">
    <property type="entry name" value="HTH_ARSR"/>
    <property type="match status" value="1"/>
</dbReference>
<evidence type="ECO:0000256" key="2">
    <source>
        <dbReference type="ARBA" id="ARBA00023125"/>
    </source>
</evidence>
<dbReference type="SMART" id="SM00418">
    <property type="entry name" value="HTH_ARSR"/>
    <property type="match status" value="1"/>
</dbReference>
<dbReference type="Gene3D" id="1.10.10.10">
    <property type="entry name" value="Winged helix-like DNA-binding domain superfamily/Winged helix DNA-binding domain"/>
    <property type="match status" value="1"/>
</dbReference>
<evidence type="ECO:0000256" key="3">
    <source>
        <dbReference type="ARBA" id="ARBA00023163"/>
    </source>
</evidence>
<dbReference type="InterPro" id="IPR001845">
    <property type="entry name" value="HTH_ArsR_DNA-bd_dom"/>
</dbReference>
<evidence type="ECO:0000313" key="6">
    <source>
        <dbReference type="Proteomes" id="UP000035268"/>
    </source>
</evidence>
<gene>
    <name evidence="5" type="ORF">L21SP4_02383</name>
</gene>
<accession>A0A0G3EGX6</accession>
<name>A0A0G3EGX6_9BACT</name>
<keyword evidence="2" id="KW-0238">DNA-binding</keyword>
<dbReference type="InterPro" id="IPR036390">
    <property type="entry name" value="WH_DNA-bd_sf"/>
</dbReference>
<dbReference type="InterPro" id="IPR011991">
    <property type="entry name" value="ArsR-like_HTH"/>
</dbReference>
<evidence type="ECO:0000259" key="4">
    <source>
        <dbReference type="PROSITE" id="PS50987"/>
    </source>
</evidence>
<dbReference type="NCBIfam" id="NF033788">
    <property type="entry name" value="HTH_metalloreg"/>
    <property type="match status" value="1"/>
</dbReference>